<feature type="transmembrane region" description="Helical" evidence="1">
    <location>
        <begin position="232"/>
        <end position="260"/>
    </location>
</feature>
<dbReference type="Proteomes" id="UP001596989">
    <property type="component" value="Unassembled WGS sequence"/>
</dbReference>
<dbReference type="Pfam" id="PF09991">
    <property type="entry name" value="DUF2232"/>
    <property type="match status" value="1"/>
</dbReference>
<feature type="transmembrane region" description="Helical" evidence="1">
    <location>
        <begin position="60"/>
        <end position="88"/>
    </location>
</feature>
<dbReference type="PANTHER" id="PTHR41324">
    <property type="entry name" value="MEMBRANE PROTEIN-RELATED"/>
    <property type="match status" value="1"/>
</dbReference>
<dbReference type="InterPro" id="IPR018710">
    <property type="entry name" value="DUF2232"/>
</dbReference>
<feature type="transmembrane region" description="Helical" evidence="1">
    <location>
        <begin position="272"/>
        <end position="297"/>
    </location>
</feature>
<evidence type="ECO:0000313" key="3">
    <source>
        <dbReference type="Proteomes" id="UP001596989"/>
    </source>
</evidence>
<comment type="caution">
    <text evidence="2">The sequence shown here is derived from an EMBL/GenBank/DDBJ whole genome shotgun (WGS) entry which is preliminary data.</text>
</comment>
<feature type="transmembrane region" description="Helical" evidence="1">
    <location>
        <begin position="100"/>
        <end position="119"/>
    </location>
</feature>
<sequence length="304" mass="33462">MNGLKSGLKPVLWSGAALGLLLLLAVPGLNLPAMLLMMVPYAVLYATLPKASFVVHILPIWLIAALLLGPSFVLLLGLFFMVPGIFMGHMYRQAVPAAKVLRIVTIVILSLLMMELLLLEMVLDFSLLTAMKETIAATFNDVMAQSGITGWDEEMSELLVATIINMIPLTFIVMSFLYAVITHYIARRAVIGSGLEVPAFPEAKEWKLPRLLVVYYLIAYMVELVMPRGGDSFLAIALMNLVPLLSYVFAIQAIGFFFFIAHQRGWSKAVPIVIAIPVLLIPPLSLIGVLDTAFPMIRKSFTKQ</sequence>
<reference evidence="3" key="1">
    <citation type="journal article" date="2019" name="Int. J. Syst. Evol. Microbiol.">
        <title>The Global Catalogue of Microorganisms (GCM) 10K type strain sequencing project: providing services to taxonomists for standard genome sequencing and annotation.</title>
        <authorList>
            <consortium name="The Broad Institute Genomics Platform"/>
            <consortium name="The Broad Institute Genome Sequencing Center for Infectious Disease"/>
            <person name="Wu L."/>
            <person name="Ma J."/>
        </authorList>
    </citation>
    <scope>NUCLEOTIDE SEQUENCE [LARGE SCALE GENOMIC DNA]</scope>
    <source>
        <strain evidence="3">CCUG 59129</strain>
    </source>
</reference>
<evidence type="ECO:0000256" key="1">
    <source>
        <dbReference type="SAM" id="Phobius"/>
    </source>
</evidence>
<organism evidence="2 3">
    <name type="scientific">Paenibacillus chungangensis</name>
    <dbReference type="NCBI Taxonomy" id="696535"/>
    <lineage>
        <taxon>Bacteria</taxon>
        <taxon>Bacillati</taxon>
        <taxon>Bacillota</taxon>
        <taxon>Bacilli</taxon>
        <taxon>Bacillales</taxon>
        <taxon>Paenibacillaceae</taxon>
        <taxon>Paenibacillus</taxon>
    </lineage>
</organism>
<proteinExistence type="predicted"/>
<gene>
    <name evidence="2" type="ORF">ACFQ2I_20815</name>
</gene>
<feature type="transmembrane region" description="Helical" evidence="1">
    <location>
        <begin position="208"/>
        <end position="226"/>
    </location>
</feature>
<keyword evidence="1" id="KW-0812">Transmembrane</keyword>
<keyword evidence="1" id="KW-1133">Transmembrane helix</keyword>
<keyword evidence="1" id="KW-0472">Membrane</keyword>
<evidence type="ECO:0000313" key="2">
    <source>
        <dbReference type="EMBL" id="MFD0961788.1"/>
    </source>
</evidence>
<protein>
    <submittedName>
        <fullName evidence="2">DUF2232 domain-containing protein</fullName>
    </submittedName>
</protein>
<dbReference type="PANTHER" id="PTHR41324:SF1">
    <property type="entry name" value="DUF2232 DOMAIN-CONTAINING PROTEIN"/>
    <property type="match status" value="1"/>
</dbReference>
<accession>A0ABW3HW73</accession>
<keyword evidence="3" id="KW-1185">Reference proteome</keyword>
<name>A0ABW3HW73_9BACL</name>
<dbReference type="EMBL" id="JBHTJZ010000066">
    <property type="protein sequence ID" value="MFD0961788.1"/>
    <property type="molecule type" value="Genomic_DNA"/>
</dbReference>
<feature type="transmembrane region" description="Helical" evidence="1">
    <location>
        <begin position="158"/>
        <end position="181"/>
    </location>
</feature>
<dbReference type="RefSeq" id="WP_377567691.1">
    <property type="nucleotide sequence ID" value="NZ_JBHTJZ010000066.1"/>
</dbReference>